<name>A0A5B0Q063_PUCGR</name>
<dbReference type="PANTHER" id="PTHR33481">
    <property type="entry name" value="REVERSE TRANSCRIPTASE"/>
    <property type="match status" value="1"/>
</dbReference>
<dbReference type="OrthoDB" id="2507389at2759"/>
<sequence>MVFTHRHIQPPPLKFGEFSLPPSPNTKYLGIIFDSKLLFSDHLKKGKKSGDQTVAQLIRISRCSFGIGLQQSRNLTISVLRSRILYGSMIWASEKNHKQVKFIVDKIENQANRMILGTFRTTPCYFLKIESPLIPFFDMLKRKNLLYFAKKLTALNHQPIKRLLNSKMTNQPSSHLSPIHNMLDQQSLTRLNTSRIETIHHRQIHPWESFNLEINNMKIKKENAKDIVTNQIN</sequence>
<dbReference type="EMBL" id="VSWC01000040">
    <property type="protein sequence ID" value="KAA1106601.1"/>
    <property type="molecule type" value="Genomic_DNA"/>
</dbReference>
<keyword evidence="2" id="KW-1185">Reference proteome</keyword>
<dbReference type="PANTHER" id="PTHR33481:SF1">
    <property type="entry name" value="ENDONUCLEASE_EXONUCLEASE_PHOSPHATASE DOMAIN-CONTAINING PROTEIN-RELATED"/>
    <property type="match status" value="1"/>
</dbReference>
<proteinExistence type="predicted"/>
<dbReference type="Proteomes" id="UP000324748">
    <property type="component" value="Unassembled WGS sequence"/>
</dbReference>
<gene>
    <name evidence="1" type="ORF">PGT21_036504</name>
</gene>
<accession>A0A5B0Q063</accession>
<comment type="caution">
    <text evidence="1">The sequence shown here is derived from an EMBL/GenBank/DDBJ whole genome shotgun (WGS) entry which is preliminary data.</text>
</comment>
<organism evidence="1 2">
    <name type="scientific">Puccinia graminis f. sp. tritici</name>
    <dbReference type="NCBI Taxonomy" id="56615"/>
    <lineage>
        <taxon>Eukaryota</taxon>
        <taxon>Fungi</taxon>
        <taxon>Dikarya</taxon>
        <taxon>Basidiomycota</taxon>
        <taxon>Pucciniomycotina</taxon>
        <taxon>Pucciniomycetes</taxon>
        <taxon>Pucciniales</taxon>
        <taxon>Pucciniaceae</taxon>
        <taxon>Puccinia</taxon>
    </lineage>
</organism>
<protein>
    <submittedName>
        <fullName evidence="1">Uncharacterized protein</fullName>
    </submittedName>
</protein>
<reference evidence="1 2" key="1">
    <citation type="submission" date="2019-05" db="EMBL/GenBank/DDBJ databases">
        <title>Emergence of the Ug99 lineage of the wheat stem rust pathogen through somatic hybridization.</title>
        <authorList>
            <person name="Li F."/>
            <person name="Upadhyaya N.M."/>
            <person name="Sperschneider J."/>
            <person name="Matny O."/>
            <person name="Nguyen-Phuc H."/>
            <person name="Mago R."/>
            <person name="Raley C."/>
            <person name="Miller M.E."/>
            <person name="Silverstein K.A.T."/>
            <person name="Henningsen E."/>
            <person name="Hirsch C.D."/>
            <person name="Visser B."/>
            <person name="Pretorius Z.A."/>
            <person name="Steffenson B.J."/>
            <person name="Schwessinger B."/>
            <person name="Dodds P.N."/>
            <person name="Figueroa M."/>
        </authorList>
    </citation>
    <scope>NUCLEOTIDE SEQUENCE [LARGE SCALE GENOMIC DNA]</scope>
    <source>
        <strain evidence="1">21-0</strain>
    </source>
</reference>
<evidence type="ECO:0000313" key="1">
    <source>
        <dbReference type="EMBL" id="KAA1106601.1"/>
    </source>
</evidence>
<evidence type="ECO:0000313" key="2">
    <source>
        <dbReference type="Proteomes" id="UP000324748"/>
    </source>
</evidence>
<dbReference type="AlphaFoldDB" id="A0A5B0Q063"/>